<proteinExistence type="predicted"/>
<feature type="transmembrane region" description="Helical" evidence="1">
    <location>
        <begin position="12"/>
        <end position="36"/>
    </location>
</feature>
<evidence type="ECO:0000256" key="2">
    <source>
        <dbReference type="SAM" id="SignalP"/>
    </source>
</evidence>
<feature type="transmembrane region" description="Helical" evidence="1">
    <location>
        <begin position="57"/>
        <end position="79"/>
    </location>
</feature>
<feature type="domain" description="DUF4126" evidence="3">
    <location>
        <begin position="14"/>
        <end position="102"/>
    </location>
</feature>
<feature type="chain" id="PRO_5044754247" description="DUF4126 domain-containing protein" evidence="2">
    <location>
        <begin position="16"/>
        <end position="286"/>
    </location>
</feature>
<evidence type="ECO:0000259" key="3">
    <source>
        <dbReference type="Pfam" id="PF13548"/>
    </source>
</evidence>
<keyword evidence="1" id="KW-1133">Transmembrane helix</keyword>
<reference evidence="4 5" key="1">
    <citation type="journal article" date="2020" name="G3 (Bethesda)">
        <title>Improved Reference Genome for Cyclotella cryptica CCMP332, a Model for Cell Wall Morphogenesis, Salinity Adaptation, and Lipid Production in Diatoms (Bacillariophyta).</title>
        <authorList>
            <person name="Roberts W.R."/>
            <person name="Downey K.M."/>
            <person name="Ruck E.C."/>
            <person name="Traller J.C."/>
            <person name="Alverson A.J."/>
        </authorList>
    </citation>
    <scope>NUCLEOTIDE SEQUENCE [LARGE SCALE GENOMIC DNA]</scope>
    <source>
        <strain evidence="4 5">CCMP332</strain>
    </source>
</reference>
<dbReference type="AlphaFoldDB" id="A0ABD3QV43"/>
<evidence type="ECO:0000256" key="1">
    <source>
        <dbReference type="SAM" id="Phobius"/>
    </source>
</evidence>
<sequence length="286" mass="31556">MIFVVLNAISGTAFSFTLSGNSGISPFLTMLLIGITQRISPNSFNMGDTMEKIMSSWPGLTIWGMMTVLEFVGKCVPVIDQMVDSVEVFVVPWISTLGSCASFGSFVANTSEGGEIFEGENLDAENRDRKRFLSGLGSINHGTKILRGRTLVSTSSAVSSMGHFFQVILVLCGMVLALSLHFLKMLIRLLGTGCLTQLITICEAVTVVFGVCISVFIRQFSILIAGFLCLGAAYGAKKKYEKWQKEEEEDTADKSHYGRLRRFFTHTHGDDVKRNRGEKRDNYIPM</sequence>
<evidence type="ECO:0000313" key="4">
    <source>
        <dbReference type="EMBL" id="KAL3804067.1"/>
    </source>
</evidence>
<dbReference type="InterPro" id="IPR025196">
    <property type="entry name" value="DUF4126"/>
</dbReference>
<dbReference type="Proteomes" id="UP001516023">
    <property type="component" value="Unassembled WGS sequence"/>
</dbReference>
<gene>
    <name evidence="4" type="ORF">HJC23_006458</name>
</gene>
<feature type="transmembrane region" description="Helical" evidence="1">
    <location>
        <begin position="190"/>
        <end position="210"/>
    </location>
</feature>
<keyword evidence="1" id="KW-0472">Membrane</keyword>
<name>A0ABD3QV43_9STRA</name>
<keyword evidence="2" id="KW-0732">Signal</keyword>
<feature type="signal peptide" evidence="2">
    <location>
        <begin position="1"/>
        <end position="15"/>
    </location>
</feature>
<evidence type="ECO:0000313" key="5">
    <source>
        <dbReference type="Proteomes" id="UP001516023"/>
    </source>
</evidence>
<protein>
    <recommendedName>
        <fullName evidence="3">DUF4126 domain-containing protein</fullName>
    </recommendedName>
</protein>
<organism evidence="4 5">
    <name type="scientific">Cyclotella cryptica</name>
    <dbReference type="NCBI Taxonomy" id="29204"/>
    <lineage>
        <taxon>Eukaryota</taxon>
        <taxon>Sar</taxon>
        <taxon>Stramenopiles</taxon>
        <taxon>Ochrophyta</taxon>
        <taxon>Bacillariophyta</taxon>
        <taxon>Coscinodiscophyceae</taxon>
        <taxon>Thalassiosirophycidae</taxon>
        <taxon>Stephanodiscales</taxon>
        <taxon>Stephanodiscaceae</taxon>
        <taxon>Cyclotella</taxon>
    </lineage>
</organism>
<dbReference type="EMBL" id="JABMIG020000010">
    <property type="protein sequence ID" value="KAL3804067.1"/>
    <property type="molecule type" value="Genomic_DNA"/>
</dbReference>
<keyword evidence="5" id="KW-1185">Reference proteome</keyword>
<keyword evidence="1" id="KW-0812">Transmembrane</keyword>
<dbReference type="Pfam" id="PF13548">
    <property type="entry name" value="DUF4126"/>
    <property type="match status" value="1"/>
</dbReference>
<accession>A0ABD3QV43</accession>
<comment type="caution">
    <text evidence="4">The sequence shown here is derived from an EMBL/GenBank/DDBJ whole genome shotgun (WGS) entry which is preliminary data.</text>
</comment>
<feature type="transmembrane region" description="Helical" evidence="1">
    <location>
        <begin position="163"/>
        <end position="183"/>
    </location>
</feature>
<feature type="transmembrane region" description="Helical" evidence="1">
    <location>
        <begin position="216"/>
        <end position="236"/>
    </location>
</feature>